<dbReference type="EMBL" id="MGGI01000012">
    <property type="protein sequence ID" value="OGM26627.1"/>
    <property type="molecule type" value="Genomic_DNA"/>
</dbReference>
<dbReference type="AlphaFoldDB" id="A0A1F7YH27"/>
<dbReference type="SUPFAM" id="SSF103481">
    <property type="entry name" value="Multidrug resistance efflux transporter EmrE"/>
    <property type="match status" value="1"/>
</dbReference>
<name>A0A1F7YH27_9BACT</name>
<feature type="transmembrane region" description="Helical" evidence="1">
    <location>
        <begin position="94"/>
        <end position="112"/>
    </location>
</feature>
<feature type="transmembrane region" description="Helical" evidence="1">
    <location>
        <begin position="243"/>
        <end position="268"/>
    </location>
</feature>
<feature type="transmembrane region" description="Helical" evidence="1">
    <location>
        <begin position="280"/>
        <end position="297"/>
    </location>
</feature>
<dbReference type="InterPro" id="IPR037185">
    <property type="entry name" value="EmrE-like"/>
</dbReference>
<dbReference type="Proteomes" id="UP000178851">
    <property type="component" value="Unassembled WGS sequence"/>
</dbReference>
<dbReference type="InterPro" id="IPR000620">
    <property type="entry name" value="EamA_dom"/>
</dbReference>
<feature type="transmembrane region" description="Helical" evidence="1">
    <location>
        <begin position="148"/>
        <end position="169"/>
    </location>
</feature>
<comment type="caution">
    <text evidence="3">The sequence shown here is derived from an EMBL/GenBank/DDBJ whole genome shotgun (WGS) entry which is preliminary data.</text>
</comment>
<feature type="domain" description="EamA" evidence="2">
    <location>
        <begin position="2"/>
        <end position="135"/>
    </location>
</feature>
<keyword evidence="1" id="KW-0812">Transmembrane</keyword>
<keyword evidence="1" id="KW-1133">Transmembrane helix</keyword>
<feature type="transmembrane region" description="Helical" evidence="1">
    <location>
        <begin position="6"/>
        <end position="25"/>
    </location>
</feature>
<evidence type="ECO:0000259" key="2">
    <source>
        <dbReference type="Pfam" id="PF00892"/>
    </source>
</evidence>
<gene>
    <name evidence="3" type="ORF">A2627_01230</name>
</gene>
<feature type="transmembrane region" description="Helical" evidence="1">
    <location>
        <begin position="65"/>
        <end position="82"/>
    </location>
</feature>
<protein>
    <recommendedName>
        <fullName evidence="2">EamA domain-containing protein</fullName>
    </recommendedName>
</protein>
<dbReference type="Gene3D" id="1.10.3730.20">
    <property type="match status" value="1"/>
</dbReference>
<feature type="transmembrane region" description="Helical" evidence="1">
    <location>
        <begin position="181"/>
        <end position="202"/>
    </location>
</feature>
<organism evidence="3 4">
    <name type="scientific">Candidatus Woesebacteria bacterium RIFCSPHIGHO2_01_FULL_39_28</name>
    <dbReference type="NCBI Taxonomy" id="1802496"/>
    <lineage>
        <taxon>Bacteria</taxon>
        <taxon>Candidatus Woeseibacteriota</taxon>
    </lineage>
</organism>
<sequence length="298" mass="33267">MSWLFFALLSPVVYTINNFIDKYVVSREVKDYGGMPIYSAIASFVFGTVFWIASGFPQLSFKDGLLIIMSGMFTVWAVAFYFKALSDEATSKIIILFQMGPVLMLISSYLFLRDFITLSQFLGFILIMVAVIGVSVERVNMTFKLSSVFFLILANQVFWTAAGILFKFVVESNSFVKVVAYESWGIALGGLALFTLFASIRKSFIGTLFTIKKYAFGIIFFNEGIFLTARLLSFYAISLGPIALVSVLGSASVFFAILLGWILTLFWPKVFNEDVSKQGLFKKVALSILAFLGIILVY</sequence>
<evidence type="ECO:0000313" key="4">
    <source>
        <dbReference type="Proteomes" id="UP000178851"/>
    </source>
</evidence>
<proteinExistence type="predicted"/>
<keyword evidence="1" id="KW-0472">Membrane</keyword>
<accession>A0A1F7YH27</accession>
<evidence type="ECO:0000313" key="3">
    <source>
        <dbReference type="EMBL" id="OGM26627.1"/>
    </source>
</evidence>
<evidence type="ECO:0000256" key="1">
    <source>
        <dbReference type="SAM" id="Phobius"/>
    </source>
</evidence>
<reference evidence="3 4" key="1">
    <citation type="journal article" date="2016" name="Nat. Commun.">
        <title>Thousands of microbial genomes shed light on interconnected biogeochemical processes in an aquifer system.</title>
        <authorList>
            <person name="Anantharaman K."/>
            <person name="Brown C.T."/>
            <person name="Hug L.A."/>
            <person name="Sharon I."/>
            <person name="Castelle C.J."/>
            <person name="Probst A.J."/>
            <person name="Thomas B.C."/>
            <person name="Singh A."/>
            <person name="Wilkins M.J."/>
            <person name="Karaoz U."/>
            <person name="Brodie E.L."/>
            <person name="Williams K.H."/>
            <person name="Hubbard S.S."/>
            <person name="Banfield J.F."/>
        </authorList>
    </citation>
    <scope>NUCLEOTIDE SEQUENCE [LARGE SCALE GENOMIC DNA]</scope>
</reference>
<feature type="transmembrane region" description="Helical" evidence="1">
    <location>
        <begin position="37"/>
        <end position="53"/>
    </location>
</feature>
<feature type="transmembrane region" description="Helical" evidence="1">
    <location>
        <begin position="118"/>
        <end position="136"/>
    </location>
</feature>
<feature type="transmembrane region" description="Helical" evidence="1">
    <location>
        <begin position="214"/>
        <end position="237"/>
    </location>
</feature>
<dbReference type="Pfam" id="PF00892">
    <property type="entry name" value="EamA"/>
    <property type="match status" value="1"/>
</dbReference>
<dbReference type="GO" id="GO:0016020">
    <property type="term" value="C:membrane"/>
    <property type="evidence" value="ECO:0007669"/>
    <property type="project" value="InterPro"/>
</dbReference>